<dbReference type="Proteomes" id="UP000001514">
    <property type="component" value="Unassembled WGS sequence"/>
</dbReference>
<dbReference type="EMBL" id="GL377740">
    <property type="protein sequence ID" value="EFJ04989.1"/>
    <property type="molecule type" value="Genomic_DNA"/>
</dbReference>
<protein>
    <submittedName>
        <fullName evidence="3">Uncharacterized protein</fullName>
    </submittedName>
</protein>
<dbReference type="HOGENOM" id="CLU_1241911_0_0_1"/>
<dbReference type="InParanoid" id="D8QVF3"/>
<evidence type="ECO:0000256" key="1">
    <source>
        <dbReference type="SAM" id="MobiDB-lite"/>
    </source>
</evidence>
<feature type="region of interest" description="Disordered" evidence="1">
    <location>
        <begin position="13"/>
        <end position="47"/>
    </location>
</feature>
<dbReference type="Gramene" id="EFJ36047">
    <property type="protein sequence ID" value="EFJ36047"/>
    <property type="gene ID" value="SELMODRAFT_404469"/>
</dbReference>
<feature type="compositionally biased region" description="Basic residues" evidence="1">
    <location>
        <begin position="64"/>
        <end position="74"/>
    </location>
</feature>
<name>D8QVF3_SELML</name>
<reference evidence="3 4" key="1">
    <citation type="journal article" date="2011" name="Science">
        <title>The Selaginella genome identifies genetic changes associated with the evolution of vascular plants.</title>
        <authorList>
            <person name="Banks J.A."/>
            <person name="Nishiyama T."/>
            <person name="Hasebe M."/>
            <person name="Bowman J.L."/>
            <person name="Gribskov M."/>
            <person name="dePamphilis C."/>
            <person name="Albert V.A."/>
            <person name="Aono N."/>
            <person name="Aoyama T."/>
            <person name="Ambrose B.A."/>
            <person name="Ashton N.W."/>
            <person name="Axtell M.J."/>
            <person name="Barker E."/>
            <person name="Barker M.S."/>
            <person name="Bennetzen J.L."/>
            <person name="Bonawitz N.D."/>
            <person name="Chapple C."/>
            <person name="Cheng C."/>
            <person name="Correa L.G."/>
            <person name="Dacre M."/>
            <person name="DeBarry J."/>
            <person name="Dreyer I."/>
            <person name="Elias M."/>
            <person name="Engstrom E.M."/>
            <person name="Estelle M."/>
            <person name="Feng L."/>
            <person name="Finet C."/>
            <person name="Floyd S.K."/>
            <person name="Frommer W.B."/>
            <person name="Fujita T."/>
            <person name="Gramzow L."/>
            <person name="Gutensohn M."/>
            <person name="Harholt J."/>
            <person name="Hattori M."/>
            <person name="Heyl A."/>
            <person name="Hirai T."/>
            <person name="Hiwatashi Y."/>
            <person name="Ishikawa M."/>
            <person name="Iwata M."/>
            <person name="Karol K.G."/>
            <person name="Koehler B."/>
            <person name="Kolukisaoglu U."/>
            <person name="Kubo M."/>
            <person name="Kurata T."/>
            <person name="Lalonde S."/>
            <person name="Li K."/>
            <person name="Li Y."/>
            <person name="Litt A."/>
            <person name="Lyons E."/>
            <person name="Manning G."/>
            <person name="Maruyama T."/>
            <person name="Michael T.P."/>
            <person name="Mikami K."/>
            <person name="Miyazaki S."/>
            <person name="Morinaga S."/>
            <person name="Murata T."/>
            <person name="Mueller-Roeber B."/>
            <person name="Nelson D.R."/>
            <person name="Obara M."/>
            <person name="Oguri Y."/>
            <person name="Olmstead R.G."/>
            <person name="Onodera N."/>
            <person name="Petersen B.L."/>
            <person name="Pils B."/>
            <person name="Prigge M."/>
            <person name="Rensing S.A."/>
            <person name="Riano-Pachon D.M."/>
            <person name="Roberts A.W."/>
            <person name="Sato Y."/>
            <person name="Scheller H.V."/>
            <person name="Schulz B."/>
            <person name="Schulz C."/>
            <person name="Shakirov E.V."/>
            <person name="Shibagaki N."/>
            <person name="Shinohara N."/>
            <person name="Shippen D.E."/>
            <person name="Soerensen I."/>
            <person name="Sotooka R."/>
            <person name="Sugimoto N."/>
            <person name="Sugita M."/>
            <person name="Sumikawa N."/>
            <person name="Tanurdzic M."/>
            <person name="Theissen G."/>
            <person name="Ulvskov P."/>
            <person name="Wakazuki S."/>
            <person name="Weng J.K."/>
            <person name="Willats W.W."/>
            <person name="Wipf D."/>
            <person name="Wolf P.G."/>
            <person name="Yang L."/>
            <person name="Zimmer A.D."/>
            <person name="Zhu Q."/>
            <person name="Mitros T."/>
            <person name="Hellsten U."/>
            <person name="Loque D."/>
            <person name="Otillar R."/>
            <person name="Salamov A."/>
            <person name="Schmutz J."/>
            <person name="Shapiro H."/>
            <person name="Lindquist E."/>
            <person name="Lucas S."/>
            <person name="Rokhsar D."/>
            <person name="Grigoriev I.V."/>
        </authorList>
    </citation>
    <scope>NUCLEOTIDE SEQUENCE [LARGE SCALE GENOMIC DNA]</scope>
</reference>
<dbReference type="AlphaFoldDB" id="D8QVF3"/>
<dbReference type="KEGG" id="smo:SELMODRAFT_404469"/>
<keyword evidence="4" id="KW-1185">Reference proteome</keyword>
<accession>D8QVF3</accession>
<dbReference type="EMBL" id="GL377567">
    <property type="protein sequence ID" value="EFJ36047.1"/>
    <property type="molecule type" value="Genomic_DNA"/>
</dbReference>
<feature type="compositionally biased region" description="Basic residues" evidence="1">
    <location>
        <begin position="199"/>
        <end position="213"/>
    </location>
</feature>
<organism evidence="4">
    <name type="scientific">Selaginella moellendorffii</name>
    <name type="common">Spikemoss</name>
    <dbReference type="NCBI Taxonomy" id="88036"/>
    <lineage>
        <taxon>Eukaryota</taxon>
        <taxon>Viridiplantae</taxon>
        <taxon>Streptophyta</taxon>
        <taxon>Embryophyta</taxon>
        <taxon>Tracheophyta</taxon>
        <taxon>Lycopodiopsida</taxon>
        <taxon>Selaginellales</taxon>
        <taxon>Selaginellaceae</taxon>
        <taxon>Selaginella</taxon>
    </lineage>
</organism>
<sequence>MWSSSTLRRLASSISTAKALAHSSHSPRYVTPAAQRSPSSPPTPWSWSYSQQRFFAAVRTTKRYRTQRSKKKAKPAGPRRLVPAPSLHTKPASFVRREGRLTVHERKHEEFKQVLSRLDIKQFAWKSGDESGKSRERMELRKAADNVNPFECIPTFRKKSDCGPPPIAMKKRKGAVTISAVTFEERTRGAGKIKSIKDQKKRLLNFKRPRRPAQLKTDKRDED</sequence>
<evidence type="ECO:0000313" key="4">
    <source>
        <dbReference type="Proteomes" id="UP000001514"/>
    </source>
</evidence>
<feature type="region of interest" description="Disordered" evidence="1">
    <location>
        <begin position="64"/>
        <end position="86"/>
    </location>
</feature>
<proteinExistence type="predicted"/>
<dbReference type="Gramene" id="EFJ04989">
    <property type="protein sequence ID" value="EFJ04989"/>
    <property type="gene ID" value="SELMODRAFT_431917"/>
</dbReference>
<evidence type="ECO:0000313" key="3">
    <source>
        <dbReference type="EMBL" id="EFJ36047.1"/>
    </source>
</evidence>
<gene>
    <name evidence="3" type="ORF">SELMODRAFT_404469</name>
    <name evidence="2" type="ORF">SELMODRAFT_431917</name>
</gene>
<feature type="region of interest" description="Disordered" evidence="1">
    <location>
        <begin position="189"/>
        <end position="223"/>
    </location>
</feature>
<dbReference type="KEGG" id="smo:SELMODRAFT_431917"/>
<evidence type="ECO:0000313" key="2">
    <source>
        <dbReference type="EMBL" id="EFJ04989.1"/>
    </source>
</evidence>